<dbReference type="GO" id="GO:0003756">
    <property type="term" value="F:protein disulfide isomerase activity"/>
    <property type="evidence" value="ECO:0007669"/>
    <property type="project" value="TreeGrafter"/>
</dbReference>
<feature type="transmembrane region" description="Helical" evidence="10">
    <location>
        <begin position="556"/>
        <end position="579"/>
    </location>
</feature>
<dbReference type="EC" id="1.8.3.2" evidence="10"/>
<evidence type="ECO:0000256" key="6">
    <source>
        <dbReference type="ARBA" id="ARBA00023002"/>
    </source>
</evidence>
<feature type="domain" description="Thioredoxin" evidence="13">
    <location>
        <begin position="17"/>
        <end position="155"/>
    </location>
</feature>
<proteinExistence type="inferred from homology"/>
<dbReference type="InterPro" id="IPR013766">
    <property type="entry name" value="Thioredoxin_domain"/>
</dbReference>
<evidence type="ECO:0000256" key="3">
    <source>
        <dbReference type="ARBA" id="ARBA00022630"/>
    </source>
</evidence>
<evidence type="ECO:0000313" key="14">
    <source>
        <dbReference type="Proteomes" id="UP000694867"/>
    </source>
</evidence>
<dbReference type="Pfam" id="PF04777">
    <property type="entry name" value="Evr1_Alr"/>
    <property type="match status" value="1"/>
</dbReference>
<dbReference type="AlphaFoldDB" id="A0AAJ6QUI1"/>
<keyword evidence="6 10" id="KW-0560">Oxidoreductase</keyword>
<dbReference type="GO" id="GO:0006457">
    <property type="term" value="P:protein folding"/>
    <property type="evidence" value="ECO:0007669"/>
    <property type="project" value="TreeGrafter"/>
</dbReference>
<keyword evidence="10" id="KW-1133">Transmembrane helix</keyword>
<keyword evidence="5 10" id="KW-0274">FAD</keyword>
<comment type="similarity">
    <text evidence="2">Belongs to the quiescin-sulfhydryl oxidase (QSOX) family.</text>
</comment>
<keyword evidence="10" id="KW-0812">Transmembrane</keyword>
<protein>
    <recommendedName>
        <fullName evidence="10">Sulfhydryl oxidase</fullName>
        <ecNumber evidence="10">1.8.3.2</ecNumber>
    </recommendedName>
</protein>
<dbReference type="Gene3D" id="3.40.30.10">
    <property type="entry name" value="Glutaredoxin"/>
    <property type="match status" value="2"/>
</dbReference>
<reference evidence="15" key="1">
    <citation type="submission" date="2025-08" db="UniProtKB">
        <authorList>
            <consortium name="RefSeq"/>
        </authorList>
    </citation>
    <scope>IDENTIFICATION</scope>
</reference>
<dbReference type="RefSeq" id="XP_003744455.2">
    <property type="nucleotide sequence ID" value="XM_003744407.2"/>
</dbReference>
<dbReference type="PROSITE" id="PS51324">
    <property type="entry name" value="ERV_ALR"/>
    <property type="match status" value="1"/>
</dbReference>
<evidence type="ECO:0000256" key="8">
    <source>
        <dbReference type="ARBA" id="ARBA00023180"/>
    </source>
</evidence>
<dbReference type="GO" id="GO:0000139">
    <property type="term" value="C:Golgi membrane"/>
    <property type="evidence" value="ECO:0007669"/>
    <property type="project" value="TreeGrafter"/>
</dbReference>
<dbReference type="KEGG" id="goe:100904326"/>
<evidence type="ECO:0000313" key="15">
    <source>
        <dbReference type="RefSeq" id="XP_003744455.2"/>
    </source>
</evidence>
<name>A0AAJ6QUI1_9ACAR</name>
<keyword evidence="4 11" id="KW-0732">Signal</keyword>
<gene>
    <name evidence="15" type="primary">LOC100904326</name>
</gene>
<evidence type="ECO:0000256" key="9">
    <source>
        <dbReference type="ARBA" id="ARBA00048864"/>
    </source>
</evidence>
<feature type="domain" description="ERV/ALR sulfhydryl oxidase" evidence="12">
    <location>
        <begin position="390"/>
        <end position="494"/>
    </location>
</feature>
<dbReference type="SUPFAM" id="SSF52833">
    <property type="entry name" value="Thioredoxin-like"/>
    <property type="match status" value="1"/>
</dbReference>
<keyword evidence="14" id="KW-1185">Reference proteome</keyword>
<dbReference type="InterPro" id="IPR036774">
    <property type="entry name" value="ERV/ALR_sulphydryl_oxid_sf"/>
</dbReference>
<comment type="cofactor">
    <cofactor evidence="1 10">
        <name>FAD</name>
        <dbReference type="ChEBI" id="CHEBI:57692"/>
    </cofactor>
</comment>
<evidence type="ECO:0000256" key="11">
    <source>
        <dbReference type="SAM" id="SignalP"/>
    </source>
</evidence>
<evidence type="ECO:0000256" key="4">
    <source>
        <dbReference type="ARBA" id="ARBA00022729"/>
    </source>
</evidence>
<evidence type="ECO:0000256" key="7">
    <source>
        <dbReference type="ARBA" id="ARBA00023157"/>
    </source>
</evidence>
<evidence type="ECO:0000259" key="13">
    <source>
        <dbReference type="PROSITE" id="PS51352"/>
    </source>
</evidence>
<evidence type="ECO:0000256" key="5">
    <source>
        <dbReference type="ARBA" id="ARBA00022827"/>
    </source>
</evidence>
<keyword evidence="8" id="KW-0325">Glycoprotein</keyword>
<dbReference type="InterPro" id="IPR042568">
    <property type="entry name" value="QSOX_FAD-bd_sf"/>
</dbReference>
<dbReference type="PANTHER" id="PTHR22897:SF8">
    <property type="entry name" value="SULFHYDRYL OXIDASE"/>
    <property type="match status" value="1"/>
</dbReference>
<dbReference type="InterPro" id="IPR036249">
    <property type="entry name" value="Thioredoxin-like_sf"/>
</dbReference>
<evidence type="ECO:0000256" key="2">
    <source>
        <dbReference type="ARBA" id="ARBA00006041"/>
    </source>
</evidence>
<dbReference type="Gene3D" id="1.20.120.310">
    <property type="entry name" value="ERV/ALR sulfhydryl oxidase domain"/>
    <property type="match status" value="1"/>
</dbReference>
<dbReference type="SUPFAM" id="SSF69000">
    <property type="entry name" value="FAD-dependent thiol oxidase"/>
    <property type="match status" value="1"/>
</dbReference>
<keyword evidence="7" id="KW-1015">Disulfide bond</keyword>
<accession>A0AAJ6QUI1</accession>
<feature type="signal peptide" evidence="11">
    <location>
        <begin position="1"/>
        <end position="23"/>
    </location>
</feature>
<evidence type="ECO:0000256" key="10">
    <source>
        <dbReference type="RuleBase" id="RU371123"/>
    </source>
</evidence>
<comment type="catalytic activity">
    <reaction evidence="9 10">
        <text>2 R'C(R)SH + O2 = R'C(R)S-S(R)CR' + H2O2</text>
        <dbReference type="Rhea" id="RHEA:17357"/>
        <dbReference type="ChEBI" id="CHEBI:15379"/>
        <dbReference type="ChEBI" id="CHEBI:16240"/>
        <dbReference type="ChEBI" id="CHEBI:16520"/>
        <dbReference type="ChEBI" id="CHEBI:17412"/>
        <dbReference type="EC" id="1.8.3.2"/>
    </reaction>
</comment>
<dbReference type="GeneID" id="100904326"/>
<dbReference type="GO" id="GO:0016971">
    <property type="term" value="F:flavin-dependent sulfhydryl oxidase activity"/>
    <property type="evidence" value="ECO:0007669"/>
    <property type="project" value="InterPro"/>
</dbReference>
<dbReference type="InterPro" id="IPR017905">
    <property type="entry name" value="ERV/ALR_sulphydryl_oxidase"/>
</dbReference>
<dbReference type="Proteomes" id="UP000694867">
    <property type="component" value="Unplaced"/>
</dbReference>
<dbReference type="Gene3D" id="1.20.120.1960">
    <property type="entry name" value="QSOX sulfhydryl oxidase domain"/>
    <property type="match status" value="1"/>
</dbReference>
<dbReference type="PANTHER" id="PTHR22897">
    <property type="entry name" value="QUIESCIN Q6-RELATED SULFHYDRYL OXIDASE"/>
    <property type="match status" value="1"/>
</dbReference>
<evidence type="ECO:0000256" key="1">
    <source>
        <dbReference type="ARBA" id="ARBA00001974"/>
    </source>
</evidence>
<sequence length="598" mass="67178">MSCSKSIRMLILTTAACATTILAANFGAPLYDTSDPLRLLDHENFHRELRQAPGVYLVQFYNSWCGHCIRFAPTFKKFAADVSAWRPAVRVGVINCADSANGPLCRDNGIEGFPTMKLFWIERGGRGSTNGTSIREREPSGIEDEIVDFIEARTKDKAVLHDFPSLTPSSARSLQDIWDSVPTNLKQVFVVVERPSSYVGRQLILDFNSIKTAAVHRFLRGDGPEELRHQDHVSLLLLEKGVHPRLIAKETDEKKARALFKEKLTELGISFVHDEHHTTQATKAYDLIGDYSKIYLDDIETGILYTLTQEVPLKQEISTKQLSILKSFIQLMYENIDVPPRIRYYLRNVSNRIDVSVPLKGADFLKLLKAAETPEAYLSPEANFIGCKGSDPGKRGYTCSLWTIFHYITVGSHAKFLAKKIEYPNLAVLVIKDYVLNFFSCSECRSHFEKMAANIESELVNANESVLWLWRSHNTVNARLKGDGTEDPARPKIQFPPMSLCPECHNGDKFNESNVLKFLGRFYSEQNLVQSADTRTSPDRIVASTPGAKHFSGFDLTIFLVIYALSITLLFVVFVTMVCRRRKAACKSVLSSTSASSP</sequence>
<dbReference type="Pfam" id="PF18371">
    <property type="entry name" value="FAD_SOX"/>
    <property type="match status" value="1"/>
</dbReference>
<dbReference type="PROSITE" id="PS51352">
    <property type="entry name" value="THIOREDOXIN_2"/>
    <property type="match status" value="1"/>
</dbReference>
<dbReference type="Pfam" id="PF00085">
    <property type="entry name" value="Thioredoxin"/>
    <property type="match status" value="1"/>
</dbReference>
<organism evidence="14 15">
    <name type="scientific">Galendromus occidentalis</name>
    <name type="common">western predatory mite</name>
    <dbReference type="NCBI Taxonomy" id="34638"/>
    <lineage>
        <taxon>Eukaryota</taxon>
        <taxon>Metazoa</taxon>
        <taxon>Ecdysozoa</taxon>
        <taxon>Arthropoda</taxon>
        <taxon>Chelicerata</taxon>
        <taxon>Arachnida</taxon>
        <taxon>Acari</taxon>
        <taxon>Parasitiformes</taxon>
        <taxon>Mesostigmata</taxon>
        <taxon>Gamasina</taxon>
        <taxon>Phytoseioidea</taxon>
        <taxon>Phytoseiidae</taxon>
        <taxon>Typhlodrominae</taxon>
        <taxon>Galendromus</taxon>
    </lineage>
</organism>
<dbReference type="InterPro" id="IPR040986">
    <property type="entry name" value="QSOX_FAD-bd_dom"/>
</dbReference>
<keyword evidence="10" id="KW-0472">Membrane</keyword>
<keyword evidence="3 10" id="KW-0285">Flavoprotein</keyword>
<evidence type="ECO:0000259" key="12">
    <source>
        <dbReference type="PROSITE" id="PS51324"/>
    </source>
</evidence>
<dbReference type="InterPro" id="IPR039798">
    <property type="entry name" value="Sulfhydryl_oxidase"/>
</dbReference>
<feature type="chain" id="PRO_5042555184" description="Sulfhydryl oxidase" evidence="11">
    <location>
        <begin position="24"/>
        <end position="598"/>
    </location>
</feature>
<dbReference type="GO" id="GO:0005615">
    <property type="term" value="C:extracellular space"/>
    <property type="evidence" value="ECO:0007669"/>
    <property type="project" value="TreeGrafter"/>
</dbReference>